<evidence type="ECO:0000256" key="12">
    <source>
        <dbReference type="ARBA" id="ARBA00049878"/>
    </source>
</evidence>
<dbReference type="CDD" id="cd00756">
    <property type="entry name" value="MoaE"/>
    <property type="match status" value="1"/>
</dbReference>
<keyword evidence="5" id="KW-0501">Molybdenum cofactor biosynthesis</keyword>
<reference evidence="13 14" key="1">
    <citation type="journal article" date="2010" name="Stand. Genomic Sci.">
        <title>Complete genome sequence of Rhizobium leguminosarum bv. trifolii strain WSM1325, an effective microsymbiont of annual Mediterranean clovers.</title>
        <authorList>
            <person name="Reeve W."/>
            <person name="O'Hara G."/>
            <person name="Chain P."/>
            <person name="Ardley J."/>
            <person name="Brau L."/>
            <person name="Nandesena K."/>
            <person name="Tiwari R."/>
            <person name="Copeland A."/>
            <person name="Nolan M."/>
            <person name="Han C."/>
            <person name="Brettin T."/>
            <person name="Land M."/>
            <person name="Ovchinikova G."/>
            <person name="Ivanova N."/>
            <person name="Mavromatis K."/>
            <person name="Markowitz V."/>
            <person name="Kyrpides N."/>
            <person name="Melino V."/>
            <person name="Denton M."/>
            <person name="Yates R."/>
            <person name="Howieson J."/>
        </authorList>
    </citation>
    <scope>NUCLEOTIDE SEQUENCE [LARGE SCALE GENOMIC DNA]</scope>
    <source>
        <strain evidence="13 14">WSM1325</strain>
    </source>
</reference>
<dbReference type="SUPFAM" id="SSF54690">
    <property type="entry name" value="Molybdopterin synthase subunit MoaE"/>
    <property type="match status" value="1"/>
</dbReference>
<dbReference type="PANTHER" id="PTHR23404">
    <property type="entry name" value="MOLYBDOPTERIN SYNTHASE RELATED"/>
    <property type="match status" value="1"/>
</dbReference>
<dbReference type="Pfam" id="PF02391">
    <property type="entry name" value="MoaE"/>
    <property type="match status" value="1"/>
</dbReference>
<dbReference type="AlphaFoldDB" id="C6AU20"/>
<accession>C6AU20</accession>
<evidence type="ECO:0000256" key="7">
    <source>
        <dbReference type="ARBA" id="ARBA00026066"/>
    </source>
</evidence>
<comment type="subunit">
    <text evidence="7">Heterotetramer of 2 MoaD subunits and 2 MoaE subunits. Also stable as homodimer. The enzyme changes between these two forms during catalysis.</text>
</comment>
<dbReference type="InterPro" id="IPR036563">
    <property type="entry name" value="MoaE_sf"/>
</dbReference>
<dbReference type="Gene3D" id="3.90.1170.40">
    <property type="entry name" value="Molybdopterin biosynthesis MoaE subunit"/>
    <property type="match status" value="1"/>
</dbReference>
<evidence type="ECO:0000256" key="5">
    <source>
        <dbReference type="ARBA" id="ARBA00023150"/>
    </source>
</evidence>
<evidence type="ECO:0000256" key="2">
    <source>
        <dbReference type="ARBA" id="ARBA00005426"/>
    </source>
</evidence>
<comment type="function">
    <text evidence="6">Converts molybdopterin precursor Z into molybdopterin. This requires the incorporation of two sulfur atoms into precursor Z to generate a dithiolene group. The sulfur is provided by MoaD.</text>
</comment>
<evidence type="ECO:0000313" key="14">
    <source>
        <dbReference type="Proteomes" id="UP000002256"/>
    </source>
</evidence>
<dbReference type="GO" id="GO:0030366">
    <property type="term" value="F:molybdopterin synthase activity"/>
    <property type="evidence" value="ECO:0007669"/>
    <property type="project" value="UniProtKB-EC"/>
</dbReference>
<evidence type="ECO:0000256" key="1">
    <source>
        <dbReference type="ARBA" id="ARBA00005046"/>
    </source>
</evidence>
<name>C6AU20_RHILS</name>
<gene>
    <name evidence="13" type="ordered locus">Rleg_1228</name>
</gene>
<dbReference type="KEGG" id="rlg:Rleg_1228"/>
<dbReference type="HOGENOM" id="CLU_089568_2_1_5"/>
<evidence type="ECO:0000256" key="10">
    <source>
        <dbReference type="ARBA" id="ARBA00030781"/>
    </source>
</evidence>
<evidence type="ECO:0000256" key="11">
    <source>
        <dbReference type="ARBA" id="ARBA00032474"/>
    </source>
</evidence>
<organism evidence="13 14">
    <name type="scientific">Rhizobium leguminosarum bv. trifolii (strain WSM1325)</name>
    <dbReference type="NCBI Taxonomy" id="395491"/>
    <lineage>
        <taxon>Bacteria</taxon>
        <taxon>Pseudomonadati</taxon>
        <taxon>Pseudomonadota</taxon>
        <taxon>Alphaproteobacteria</taxon>
        <taxon>Hyphomicrobiales</taxon>
        <taxon>Rhizobiaceae</taxon>
        <taxon>Rhizobium/Agrobacterium group</taxon>
        <taxon>Rhizobium</taxon>
    </lineage>
</organism>
<dbReference type="Proteomes" id="UP000002256">
    <property type="component" value="Chromosome"/>
</dbReference>
<proteinExistence type="inferred from homology"/>
<evidence type="ECO:0000256" key="9">
    <source>
        <dbReference type="ARBA" id="ARBA00030407"/>
    </source>
</evidence>
<evidence type="ECO:0000256" key="3">
    <source>
        <dbReference type="ARBA" id="ARBA00011950"/>
    </source>
</evidence>
<dbReference type="UniPathway" id="UPA00344"/>
<comment type="pathway">
    <text evidence="1">Cofactor biosynthesis; molybdopterin biosynthesis.</text>
</comment>
<evidence type="ECO:0000313" key="13">
    <source>
        <dbReference type="EMBL" id="ACS55522.1"/>
    </source>
</evidence>
<dbReference type="InterPro" id="IPR003448">
    <property type="entry name" value="Mopterin_biosynth_MoaE"/>
</dbReference>
<comment type="similarity">
    <text evidence="2">Belongs to the MoaE family.</text>
</comment>
<sequence>MRLTATGAFVVIITPTIRVQHEDFDLQAEVDLLSKGKPGIGAVVTFSGLCRDEGGTLAALELEHYPGMAEAEIRRIGDLAIQRFGLLGLTAIHRYGKIATSENIVLVVAAAPHRQAAFDGANFVMDFLKTAAPFWKKEHVRDGATGDWVAAKDADDAARDKWK</sequence>
<dbReference type="EMBL" id="CP001622">
    <property type="protein sequence ID" value="ACS55522.1"/>
    <property type="molecule type" value="Genomic_DNA"/>
</dbReference>
<comment type="catalytic activity">
    <reaction evidence="12">
        <text>2 [molybdopterin-synthase sulfur-carrier protein]-C-terminal-Gly-aminoethanethioate + cyclic pyranopterin phosphate + H2O = molybdopterin + 2 [molybdopterin-synthase sulfur-carrier protein]-C-terminal Gly-Gly + 2 H(+)</text>
        <dbReference type="Rhea" id="RHEA:26333"/>
        <dbReference type="Rhea" id="RHEA-COMP:12202"/>
        <dbReference type="Rhea" id="RHEA-COMP:19907"/>
        <dbReference type="ChEBI" id="CHEBI:15377"/>
        <dbReference type="ChEBI" id="CHEBI:15378"/>
        <dbReference type="ChEBI" id="CHEBI:58698"/>
        <dbReference type="ChEBI" id="CHEBI:59648"/>
        <dbReference type="ChEBI" id="CHEBI:90778"/>
        <dbReference type="ChEBI" id="CHEBI:232372"/>
        <dbReference type="EC" id="2.8.1.12"/>
    </reaction>
</comment>
<evidence type="ECO:0000256" key="4">
    <source>
        <dbReference type="ARBA" id="ARBA00013858"/>
    </source>
</evidence>
<dbReference type="EC" id="2.8.1.12" evidence="3"/>
<evidence type="ECO:0000256" key="6">
    <source>
        <dbReference type="ARBA" id="ARBA00025448"/>
    </source>
</evidence>
<protein>
    <recommendedName>
        <fullName evidence="4">Molybdopterin synthase catalytic subunit</fullName>
        <ecNumber evidence="3">2.8.1.12</ecNumber>
    </recommendedName>
    <alternativeName>
        <fullName evidence="10">MPT synthase subunit 2</fullName>
    </alternativeName>
    <alternativeName>
        <fullName evidence="8">Molybdenum cofactor biosynthesis protein E</fullName>
    </alternativeName>
    <alternativeName>
        <fullName evidence="9">Molybdopterin-converting factor large subunit</fullName>
    </alternativeName>
    <alternativeName>
        <fullName evidence="11">Molybdopterin-converting factor subunit 2</fullName>
    </alternativeName>
</protein>
<evidence type="ECO:0000256" key="8">
    <source>
        <dbReference type="ARBA" id="ARBA00029745"/>
    </source>
</evidence>
<dbReference type="GO" id="GO:0006777">
    <property type="term" value="P:Mo-molybdopterin cofactor biosynthetic process"/>
    <property type="evidence" value="ECO:0007669"/>
    <property type="project" value="UniProtKB-KW"/>
</dbReference>